<dbReference type="EMBL" id="VMNK01000019">
    <property type="protein sequence ID" value="TVO51587.1"/>
    <property type="molecule type" value="Genomic_DNA"/>
</dbReference>
<dbReference type="Proteomes" id="UP000319502">
    <property type="component" value="Unassembled WGS sequence"/>
</dbReference>
<proteinExistence type="predicted"/>
<reference evidence="1 2" key="1">
    <citation type="submission" date="2019-07" db="EMBL/GenBank/DDBJ databases">
        <title>The pathways for chlorine oxyanion respiration interact through the shared metabolite chlorate.</title>
        <authorList>
            <person name="Barnum T.P."/>
            <person name="Cheng Y."/>
            <person name="Hill K.A."/>
            <person name="Lucas L.N."/>
            <person name="Carlson H.K."/>
            <person name="Coates J.D."/>
        </authorList>
    </citation>
    <scope>NUCLEOTIDE SEQUENCE [LARGE SCALE GENOMIC DNA]</scope>
    <source>
        <strain evidence="1 2">SFB-3</strain>
    </source>
</reference>
<dbReference type="AlphaFoldDB" id="A0A557QF97"/>
<accession>A0A557QF97</accession>
<evidence type="ECO:0008006" key="3">
    <source>
        <dbReference type="Google" id="ProtNLM"/>
    </source>
</evidence>
<sequence length="201" mass="22686">MDPLVLLVMAGLAAYALKTQDQRRRIALLGNHLQNYSLEKHMETLTEGYLRALGEDDAERREQIWGLMRANETALSEQLGRLANDLSRADADTVRISKLAWAVPFADRLFPTATFDLRKAVSIHAQGVAKAIEDYPARSDKDKAFTVMAEMYLFQHTCHWYCRSKTVASARLMARHKTAYAQVLAAVSPDTRRAYTKLIEG</sequence>
<organism evidence="1 2">
    <name type="scientific">Denitromonas halophila</name>
    <dbReference type="NCBI Taxonomy" id="1629404"/>
    <lineage>
        <taxon>Bacteria</taxon>
        <taxon>Pseudomonadati</taxon>
        <taxon>Pseudomonadota</taxon>
        <taxon>Betaproteobacteria</taxon>
        <taxon>Rhodocyclales</taxon>
        <taxon>Zoogloeaceae</taxon>
        <taxon>Denitromonas</taxon>
    </lineage>
</organism>
<name>A0A557QF97_9RHOO</name>
<comment type="caution">
    <text evidence="1">The sequence shown here is derived from an EMBL/GenBank/DDBJ whole genome shotgun (WGS) entry which is preliminary data.</text>
</comment>
<gene>
    <name evidence="1" type="ORF">FHP91_19155</name>
</gene>
<keyword evidence="2" id="KW-1185">Reference proteome</keyword>
<dbReference type="OrthoDB" id="8654508at2"/>
<protein>
    <recommendedName>
        <fullName evidence="3">DUF4760 domain-containing protein</fullName>
    </recommendedName>
</protein>
<evidence type="ECO:0000313" key="2">
    <source>
        <dbReference type="Proteomes" id="UP000319502"/>
    </source>
</evidence>
<dbReference type="RefSeq" id="WP_144311108.1">
    <property type="nucleotide sequence ID" value="NZ_VMNK01000019.1"/>
</dbReference>
<evidence type="ECO:0000313" key="1">
    <source>
        <dbReference type="EMBL" id="TVO51587.1"/>
    </source>
</evidence>